<evidence type="ECO:0000256" key="1">
    <source>
        <dbReference type="SAM" id="SignalP"/>
    </source>
</evidence>
<reference evidence="2" key="2">
    <citation type="submission" date="2023-04" db="EMBL/GenBank/DDBJ databases">
        <authorList>
            <person name="Bruccoleri R.E."/>
            <person name="Oakeley E.J."/>
            <person name="Faust A.-M."/>
            <person name="Dessus-Babus S."/>
            <person name="Altorfer M."/>
            <person name="Burckhardt D."/>
            <person name="Oertli M."/>
            <person name="Naumann U."/>
            <person name="Petersen F."/>
            <person name="Wong J."/>
        </authorList>
    </citation>
    <scope>NUCLEOTIDE SEQUENCE</scope>
    <source>
        <strain evidence="2">GSM-AAB239-AS_SAM_17_03QT</strain>
        <tissue evidence="2">Leaf</tissue>
    </source>
</reference>
<accession>A0AAX6DVR0</accession>
<feature type="signal peptide" evidence="1">
    <location>
        <begin position="1"/>
        <end position="25"/>
    </location>
</feature>
<comment type="caution">
    <text evidence="2">The sequence shown here is derived from an EMBL/GenBank/DDBJ whole genome shotgun (WGS) entry which is preliminary data.</text>
</comment>
<evidence type="ECO:0000313" key="2">
    <source>
        <dbReference type="EMBL" id="KAJ6795880.1"/>
    </source>
</evidence>
<dbReference type="AlphaFoldDB" id="A0AAX6DVR0"/>
<gene>
    <name evidence="3" type="ORF">M6B38_138765</name>
    <name evidence="2" type="ORF">M6B38_223600</name>
</gene>
<evidence type="ECO:0008006" key="5">
    <source>
        <dbReference type="Google" id="ProtNLM"/>
    </source>
</evidence>
<proteinExistence type="predicted"/>
<dbReference type="Proteomes" id="UP001140949">
    <property type="component" value="Unassembled WGS sequence"/>
</dbReference>
<evidence type="ECO:0000313" key="3">
    <source>
        <dbReference type="EMBL" id="KAJ6814920.1"/>
    </source>
</evidence>
<name>A0AAX6DVR0_IRIPA</name>
<sequence>MVERFFSLLFFFLFLKWSFMPYNLSTCIVQTGYTPEAEGLDMSVEDIYIRHNTPSPQIILGHINVSVESFLYCICIVQ</sequence>
<keyword evidence="1" id="KW-0732">Signal</keyword>
<dbReference type="EMBL" id="JANAVB010029447">
    <property type="protein sequence ID" value="KAJ6814920.1"/>
    <property type="molecule type" value="Genomic_DNA"/>
</dbReference>
<keyword evidence="4" id="KW-1185">Reference proteome</keyword>
<evidence type="ECO:0000313" key="4">
    <source>
        <dbReference type="Proteomes" id="UP001140949"/>
    </source>
</evidence>
<protein>
    <recommendedName>
        <fullName evidence="5">Secreted protein</fullName>
    </recommendedName>
</protein>
<organism evidence="2 4">
    <name type="scientific">Iris pallida</name>
    <name type="common">Sweet iris</name>
    <dbReference type="NCBI Taxonomy" id="29817"/>
    <lineage>
        <taxon>Eukaryota</taxon>
        <taxon>Viridiplantae</taxon>
        <taxon>Streptophyta</taxon>
        <taxon>Embryophyta</taxon>
        <taxon>Tracheophyta</taxon>
        <taxon>Spermatophyta</taxon>
        <taxon>Magnoliopsida</taxon>
        <taxon>Liliopsida</taxon>
        <taxon>Asparagales</taxon>
        <taxon>Iridaceae</taxon>
        <taxon>Iridoideae</taxon>
        <taxon>Irideae</taxon>
        <taxon>Iris</taxon>
    </lineage>
</organism>
<reference evidence="2" key="1">
    <citation type="journal article" date="2023" name="GigaByte">
        <title>Genome assembly of the bearded iris, Iris pallida Lam.</title>
        <authorList>
            <person name="Bruccoleri R.E."/>
            <person name="Oakeley E.J."/>
            <person name="Faust A.M.E."/>
            <person name="Altorfer M."/>
            <person name="Dessus-Babus S."/>
            <person name="Burckhardt D."/>
            <person name="Oertli M."/>
            <person name="Naumann U."/>
            <person name="Petersen F."/>
            <person name="Wong J."/>
        </authorList>
    </citation>
    <scope>NUCLEOTIDE SEQUENCE</scope>
    <source>
        <strain evidence="2">GSM-AAB239-AS_SAM_17_03QT</strain>
    </source>
</reference>
<dbReference type="EMBL" id="JANAVB010041620">
    <property type="protein sequence ID" value="KAJ6795880.1"/>
    <property type="molecule type" value="Genomic_DNA"/>
</dbReference>
<feature type="chain" id="PRO_5044718612" description="Secreted protein" evidence="1">
    <location>
        <begin position="26"/>
        <end position="78"/>
    </location>
</feature>